<gene>
    <name evidence="1" type="ORF">TSAR_013110</name>
</gene>
<keyword evidence="2" id="KW-1185">Reference proteome</keyword>
<name>A0A232ERJ2_9HYME</name>
<accession>A0A232ERJ2</accession>
<proteinExistence type="predicted"/>
<dbReference type="AlphaFoldDB" id="A0A232ERJ2"/>
<dbReference type="EMBL" id="NNAY01002612">
    <property type="protein sequence ID" value="OXU20937.1"/>
    <property type="molecule type" value="Genomic_DNA"/>
</dbReference>
<evidence type="ECO:0000313" key="1">
    <source>
        <dbReference type="EMBL" id="OXU20937.1"/>
    </source>
</evidence>
<protein>
    <submittedName>
        <fullName evidence="1">Uncharacterized protein</fullName>
    </submittedName>
</protein>
<organism evidence="1 2">
    <name type="scientific">Trichomalopsis sarcophagae</name>
    <dbReference type="NCBI Taxonomy" id="543379"/>
    <lineage>
        <taxon>Eukaryota</taxon>
        <taxon>Metazoa</taxon>
        <taxon>Ecdysozoa</taxon>
        <taxon>Arthropoda</taxon>
        <taxon>Hexapoda</taxon>
        <taxon>Insecta</taxon>
        <taxon>Pterygota</taxon>
        <taxon>Neoptera</taxon>
        <taxon>Endopterygota</taxon>
        <taxon>Hymenoptera</taxon>
        <taxon>Apocrita</taxon>
        <taxon>Proctotrupomorpha</taxon>
        <taxon>Chalcidoidea</taxon>
        <taxon>Pteromalidae</taxon>
        <taxon>Pteromalinae</taxon>
        <taxon>Trichomalopsis</taxon>
    </lineage>
</organism>
<reference evidence="1 2" key="1">
    <citation type="journal article" date="2017" name="Curr. Biol.">
        <title>The Evolution of Venom by Co-option of Single-Copy Genes.</title>
        <authorList>
            <person name="Martinson E.O."/>
            <person name="Mrinalini"/>
            <person name="Kelkar Y.D."/>
            <person name="Chang C.H."/>
            <person name="Werren J.H."/>
        </authorList>
    </citation>
    <scope>NUCLEOTIDE SEQUENCE [LARGE SCALE GENOMIC DNA]</scope>
    <source>
        <strain evidence="1 2">Alberta</strain>
        <tissue evidence="1">Whole body</tissue>
    </source>
</reference>
<dbReference type="Proteomes" id="UP000215335">
    <property type="component" value="Unassembled WGS sequence"/>
</dbReference>
<sequence length="98" mass="11663">MHMENKRCSDPWGNNQRHAIHITKCLKKLLCRKCKRHNRTPLTVKPPHRRNAMTLDTDNFQFDMAPTRELNATKETQNQRNKVLETNFELSKQEAKIH</sequence>
<comment type="caution">
    <text evidence="1">The sequence shown here is derived from an EMBL/GenBank/DDBJ whole genome shotgun (WGS) entry which is preliminary data.</text>
</comment>
<evidence type="ECO:0000313" key="2">
    <source>
        <dbReference type="Proteomes" id="UP000215335"/>
    </source>
</evidence>